<evidence type="ECO:0000259" key="11">
    <source>
        <dbReference type="SMART" id="SM00235"/>
    </source>
</evidence>
<evidence type="ECO:0000313" key="12">
    <source>
        <dbReference type="EMBL" id="KAL3098753.1"/>
    </source>
</evidence>
<keyword evidence="2" id="KW-0645">Protease</keyword>
<feature type="binding site" evidence="8">
    <location>
        <position position="277"/>
    </location>
    <ligand>
        <name>Zn(2+)</name>
        <dbReference type="ChEBI" id="CHEBI:29105"/>
        <label>2</label>
        <note>catalytic</note>
    </ligand>
</feature>
<feature type="binding site" evidence="8">
    <location>
        <position position="220"/>
    </location>
    <ligand>
        <name>Ca(2+)</name>
        <dbReference type="ChEBI" id="CHEBI:29108"/>
        <label>3</label>
    </ligand>
</feature>
<dbReference type="EMBL" id="JBICBT010000819">
    <property type="protein sequence ID" value="KAL3098753.1"/>
    <property type="molecule type" value="Genomic_DNA"/>
</dbReference>
<keyword evidence="13" id="KW-1185">Reference proteome</keyword>
<feature type="compositionally biased region" description="Gly residues" evidence="9">
    <location>
        <begin position="414"/>
        <end position="425"/>
    </location>
</feature>
<feature type="binding site" evidence="8">
    <location>
        <position position="252"/>
    </location>
    <ligand>
        <name>Ca(2+)</name>
        <dbReference type="ChEBI" id="CHEBI:29108"/>
        <label>1</label>
    </ligand>
</feature>
<keyword evidence="4" id="KW-0378">Hydrolase</keyword>
<keyword evidence="3 8" id="KW-0479">Metal-binding</keyword>
<feature type="chain" id="PRO_5044754045" description="Peptidase metallopeptidase domain-containing protein" evidence="10">
    <location>
        <begin position="23"/>
        <end position="659"/>
    </location>
</feature>
<dbReference type="Gene3D" id="3.40.390.10">
    <property type="entry name" value="Collagenase (Catalytic Domain)"/>
    <property type="match status" value="1"/>
</dbReference>
<evidence type="ECO:0000256" key="1">
    <source>
        <dbReference type="ARBA" id="ARBA00010370"/>
    </source>
</evidence>
<keyword evidence="8" id="KW-0106">Calcium</keyword>
<keyword evidence="5 8" id="KW-0862">Zinc</keyword>
<evidence type="ECO:0000256" key="4">
    <source>
        <dbReference type="ARBA" id="ARBA00022801"/>
    </source>
</evidence>
<feature type="binding site" evidence="8">
    <location>
        <position position="252"/>
    </location>
    <ligand>
        <name>Ca(2+)</name>
        <dbReference type="ChEBI" id="CHEBI:29108"/>
        <label>3</label>
    </ligand>
</feature>
<proteinExistence type="inferred from homology"/>
<dbReference type="AlphaFoldDB" id="A0ABD2K7R0"/>
<feature type="binding site" evidence="8">
    <location>
        <position position="273"/>
    </location>
    <ligand>
        <name>Zn(2+)</name>
        <dbReference type="ChEBI" id="CHEBI:29105"/>
        <label>2</label>
        <note>catalytic</note>
    </ligand>
</feature>
<dbReference type="PRINTS" id="PR00138">
    <property type="entry name" value="MATRIXIN"/>
</dbReference>
<dbReference type="SMART" id="SM00235">
    <property type="entry name" value="ZnMc"/>
    <property type="match status" value="1"/>
</dbReference>
<accession>A0ABD2K7R0</accession>
<feature type="binding site" description="in inhibited form" evidence="8">
    <location>
        <position position="135"/>
    </location>
    <ligand>
        <name>Zn(2+)</name>
        <dbReference type="ChEBI" id="CHEBI:29105"/>
        <label>2</label>
        <note>catalytic</note>
    </ligand>
</feature>
<sequence>MHFHKLLLLLPILLLHFQQSQACFSRGNSGEPSDGNPEAQGLKSENDVRTVQLKKQKQTDETEEEEKDEESSAEQKLPSELDPEFVKTYLREFGHLKHNENGLTHGVKHFQSFLGYRQTGNVDLATLQKMSWKRCANSDEGYTAQDLSQLWERSTLFWNLNASHPKQFTHGEMKELIAQAFRAWEIVIKIDFLETNNADNAQIIFTFESDGAKKAKSENGEEEKEKEEGKTGLAIAKASSPPVARIVLNADENWSTFQTQEEGKIDIFVVLLHEIGHALGLRHSGDEHSVMFPMFERSVGEHLPVISNDDVEHLRALYVLFGNKNDGPKLRVKRSSGGASSASAGAIAGGANANSNANANNAFSFYAEDDNTVLCCVCPAPMTLGDLKKKGDLTDRPTLAADLRPTRPVPVPGGTHGTDSYGGEGATTAAGKEAEKCPHSITTAANVNSETLFLFKDGFAWHLSRGKLVGGPYKISEFFPDGPEKVDVAFSSGRLTVLVKSRMLFGYEFDQKTAQFTRDHRYPRELHSRILFYPEGAFPIVNGSVILFKDDVFATYNVESNTPHLFGSVSEFFPGLPQNLRAGFAATPDFTTYHMLTNDYAFLYDVRVARTVSSQSIGQFVGCEGNKLMPPGPPMPHLFFPYQPSPPQNPRFPQQNYGK</sequence>
<evidence type="ECO:0000256" key="2">
    <source>
        <dbReference type="ARBA" id="ARBA00022670"/>
    </source>
</evidence>
<feature type="signal peptide" evidence="10">
    <location>
        <begin position="1"/>
        <end position="22"/>
    </location>
</feature>
<dbReference type="PANTHER" id="PTHR10201">
    <property type="entry name" value="MATRIX METALLOPROTEINASE"/>
    <property type="match status" value="1"/>
</dbReference>
<dbReference type="PANTHER" id="PTHR10201:SF284">
    <property type="entry name" value="PEPTIDASE METALLOPEPTIDASE DOMAIN-CONTAINING PROTEIN"/>
    <property type="match status" value="1"/>
</dbReference>
<evidence type="ECO:0000256" key="8">
    <source>
        <dbReference type="PIRSR" id="PIRSR621190-2"/>
    </source>
</evidence>
<name>A0ABD2K7R0_9BILA</name>
<feature type="region of interest" description="Disordered" evidence="9">
    <location>
        <begin position="402"/>
        <end position="434"/>
    </location>
</feature>
<evidence type="ECO:0000256" key="10">
    <source>
        <dbReference type="SAM" id="SignalP"/>
    </source>
</evidence>
<gene>
    <name evidence="12" type="ORF">niasHT_024507</name>
</gene>
<dbReference type="InterPro" id="IPR001818">
    <property type="entry name" value="Pept_M10_metallopeptidase"/>
</dbReference>
<evidence type="ECO:0000256" key="3">
    <source>
        <dbReference type="ARBA" id="ARBA00022723"/>
    </source>
</evidence>
<feature type="compositionally biased region" description="Acidic residues" evidence="9">
    <location>
        <begin position="61"/>
        <end position="72"/>
    </location>
</feature>
<dbReference type="Proteomes" id="UP001620626">
    <property type="component" value="Unassembled WGS sequence"/>
</dbReference>
<reference evidence="12 13" key="1">
    <citation type="submission" date="2024-10" db="EMBL/GenBank/DDBJ databases">
        <authorList>
            <person name="Kim D."/>
        </authorList>
    </citation>
    <scope>NUCLEOTIDE SEQUENCE [LARGE SCALE GENOMIC DNA]</scope>
    <source>
        <strain evidence="12">BH-2024</strain>
    </source>
</reference>
<dbReference type="SUPFAM" id="SSF47090">
    <property type="entry name" value="PGBD-like"/>
    <property type="match status" value="1"/>
</dbReference>
<dbReference type="InterPro" id="IPR018487">
    <property type="entry name" value="Hemopexin-like_repeat"/>
</dbReference>
<comment type="cofactor">
    <cofactor evidence="8">
        <name>Zn(2+)</name>
        <dbReference type="ChEBI" id="CHEBI:29105"/>
    </cofactor>
    <text evidence="8">Binds 2 Zn(2+) ions per subunit.</text>
</comment>
<evidence type="ECO:0000256" key="9">
    <source>
        <dbReference type="SAM" id="MobiDB-lite"/>
    </source>
</evidence>
<dbReference type="SMART" id="SM00120">
    <property type="entry name" value="HX"/>
    <property type="match status" value="2"/>
</dbReference>
<evidence type="ECO:0000256" key="6">
    <source>
        <dbReference type="ARBA" id="ARBA00023049"/>
    </source>
</evidence>
<feature type="binding site" evidence="8">
    <location>
        <position position="291"/>
    </location>
    <ligand>
        <name>Zn(2+)</name>
        <dbReference type="ChEBI" id="CHEBI:29105"/>
        <label>2</label>
        <note>catalytic</note>
    </ligand>
</feature>
<evidence type="ECO:0000256" key="5">
    <source>
        <dbReference type="ARBA" id="ARBA00022833"/>
    </source>
</evidence>
<feature type="domain" description="Peptidase metallopeptidase" evidence="11">
    <location>
        <begin position="147"/>
        <end position="320"/>
    </location>
</feature>
<evidence type="ECO:0000256" key="7">
    <source>
        <dbReference type="PIRSR" id="PIRSR621190-1"/>
    </source>
</evidence>
<dbReference type="InterPro" id="IPR024079">
    <property type="entry name" value="MetalloPept_cat_dom_sf"/>
</dbReference>
<dbReference type="InterPro" id="IPR006026">
    <property type="entry name" value="Peptidase_Metallo"/>
</dbReference>
<dbReference type="GO" id="GO:0008237">
    <property type="term" value="F:metallopeptidase activity"/>
    <property type="evidence" value="ECO:0007669"/>
    <property type="project" value="UniProtKB-KW"/>
</dbReference>
<dbReference type="SUPFAM" id="SSF55486">
    <property type="entry name" value="Metalloproteases ('zincins'), catalytic domain"/>
    <property type="match status" value="1"/>
</dbReference>
<keyword evidence="10" id="KW-0732">Signal</keyword>
<organism evidence="12 13">
    <name type="scientific">Heterodera trifolii</name>
    <dbReference type="NCBI Taxonomy" id="157864"/>
    <lineage>
        <taxon>Eukaryota</taxon>
        <taxon>Metazoa</taxon>
        <taxon>Ecdysozoa</taxon>
        <taxon>Nematoda</taxon>
        <taxon>Chromadorea</taxon>
        <taxon>Rhabditida</taxon>
        <taxon>Tylenchina</taxon>
        <taxon>Tylenchomorpha</taxon>
        <taxon>Tylenchoidea</taxon>
        <taxon>Heteroderidae</taxon>
        <taxon>Heteroderinae</taxon>
        <taxon>Heterodera</taxon>
    </lineage>
</organism>
<evidence type="ECO:0000313" key="13">
    <source>
        <dbReference type="Proteomes" id="UP001620626"/>
    </source>
</evidence>
<dbReference type="Gene3D" id="2.110.10.10">
    <property type="entry name" value="Hemopexin-like domain"/>
    <property type="match status" value="1"/>
</dbReference>
<dbReference type="Pfam" id="PF00413">
    <property type="entry name" value="Peptidase_M10"/>
    <property type="match status" value="1"/>
</dbReference>
<comment type="caution">
    <text evidence="12">The sequence shown here is derived from an EMBL/GenBank/DDBJ whole genome shotgun (WGS) entry which is preliminary data.</text>
</comment>
<dbReference type="SUPFAM" id="SSF50923">
    <property type="entry name" value="Hemopexin-like domain"/>
    <property type="match status" value="1"/>
</dbReference>
<dbReference type="GO" id="GO:0006508">
    <property type="term" value="P:proteolysis"/>
    <property type="evidence" value="ECO:0007669"/>
    <property type="project" value="UniProtKB-KW"/>
</dbReference>
<keyword evidence="6" id="KW-0482">Metalloprotease</keyword>
<dbReference type="InterPro" id="IPR036375">
    <property type="entry name" value="Hemopexin-like_dom_sf"/>
</dbReference>
<protein>
    <recommendedName>
        <fullName evidence="11">Peptidase metallopeptidase domain-containing protein</fullName>
    </recommendedName>
</protein>
<comment type="cofactor">
    <cofactor evidence="8">
        <name>Ca(2+)</name>
        <dbReference type="ChEBI" id="CHEBI:29108"/>
    </cofactor>
    <text evidence="8">Can bind about 5 Ca(2+) ions per subunit.</text>
</comment>
<feature type="active site" evidence="7">
    <location>
        <position position="274"/>
    </location>
</feature>
<dbReference type="GO" id="GO:0046872">
    <property type="term" value="F:metal ion binding"/>
    <property type="evidence" value="ECO:0007669"/>
    <property type="project" value="UniProtKB-KW"/>
</dbReference>
<dbReference type="InterPro" id="IPR021190">
    <property type="entry name" value="Pept_M10A"/>
</dbReference>
<dbReference type="InterPro" id="IPR036365">
    <property type="entry name" value="PGBD-like_sf"/>
</dbReference>
<feature type="binding site" evidence="8">
    <location>
        <position position="283"/>
    </location>
    <ligand>
        <name>Zn(2+)</name>
        <dbReference type="ChEBI" id="CHEBI:29105"/>
        <label>2</label>
        <note>catalytic</note>
    </ligand>
</feature>
<feature type="region of interest" description="Disordered" evidence="9">
    <location>
        <begin position="24"/>
        <end position="78"/>
    </location>
</feature>
<comment type="similarity">
    <text evidence="1">Belongs to the peptidase M10A family.</text>
</comment>